<organism evidence="1 2">
    <name type="scientific">Shewanella marisflavi</name>
    <dbReference type="NCBI Taxonomy" id="260364"/>
    <lineage>
        <taxon>Bacteria</taxon>
        <taxon>Pseudomonadati</taxon>
        <taxon>Pseudomonadota</taxon>
        <taxon>Gammaproteobacteria</taxon>
        <taxon>Alteromonadales</taxon>
        <taxon>Shewanellaceae</taxon>
        <taxon>Shewanella</taxon>
    </lineage>
</organism>
<dbReference type="PANTHER" id="PTHR11012:SF30">
    <property type="entry name" value="PROTEIN KINASE-LIKE DOMAIN-CONTAINING"/>
    <property type="match status" value="1"/>
</dbReference>
<keyword evidence="1" id="KW-0808">Transferase</keyword>
<keyword evidence="1" id="KW-0418">Kinase</keyword>
<accession>A0AAC9XQ78</accession>
<sequence length="303" mass="34518">MQTQQGPQSVIVKHISPPLSGKHPYHWNSKLSHQRKMTSYQVELNWYQQWAQRCLPELNLPRLLAAHQDDASQEILLVLSDLDAQGFTERRHHLDKIILFATIEWLAIFHGLFAHRMPKNSNTNEKYTKGLWPIGTYWHLATRPEELEAMENCALKEAAEVIDARLNGASYQTLVHGDAKVANFCFHPNLDEIGVIGVAALDFQYVGGGVGVKDLIYLLGSCLDEQQLSLQYQAAVTHYFSCLSRQLSRRLPAQEVAALTKEWQELLPLAWADFERFLAGWQPQHSKRHGFSESMTQKALHGL</sequence>
<dbReference type="Gene3D" id="3.90.1200.10">
    <property type="match status" value="1"/>
</dbReference>
<name>A0AAC9XQ78_9GAMM</name>
<evidence type="ECO:0000313" key="2">
    <source>
        <dbReference type="Proteomes" id="UP000198233"/>
    </source>
</evidence>
<dbReference type="AlphaFoldDB" id="A0AAC9XQ78"/>
<gene>
    <name evidence="1" type="ORF">CFF01_09290</name>
</gene>
<dbReference type="InterPro" id="IPR011009">
    <property type="entry name" value="Kinase-like_dom_sf"/>
</dbReference>
<dbReference type="Proteomes" id="UP000198233">
    <property type="component" value="Chromosome"/>
</dbReference>
<proteinExistence type="predicted"/>
<dbReference type="EMBL" id="CP022272">
    <property type="protein sequence ID" value="ASJ98632.1"/>
    <property type="molecule type" value="Genomic_DNA"/>
</dbReference>
<dbReference type="InterPro" id="IPR004119">
    <property type="entry name" value="EcKL"/>
</dbReference>
<dbReference type="KEGG" id="smav:CFF01_09290"/>
<dbReference type="PANTHER" id="PTHR11012">
    <property type="entry name" value="PROTEIN KINASE-LIKE DOMAIN-CONTAINING"/>
    <property type="match status" value="1"/>
</dbReference>
<reference evidence="1 2" key="1">
    <citation type="submission" date="2017-06" db="EMBL/GenBank/DDBJ databases">
        <title>Complete genome sequence of Shewanella marisflavi EP1 associated with anaerobic 2,4-dinitrotoluene reduction and salt tolerance.</title>
        <authorList>
            <person name="Huang J."/>
        </authorList>
    </citation>
    <scope>NUCLEOTIDE SEQUENCE [LARGE SCALE GENOMIC DNA]</scope>
    <source>
        <strain evidence="1 2">EP1</strain>
    </source>
</reference>
<protein>
    <submittedName>
        <fullName evidence="1">Choline kinase</fullName>
    </submittedName>
</protein>
<dbReference type="GO" id="GO:0016301">
    <property type="term" value="F:kinase activity"/>
    <property type="evidence" value="ECO:0007669"/>
    <property type="project" value="UniProtKB-KW"/>
</dbReference>
<dbReference type="Pfam" id="PF02958">
    <property type="entry name" value="EcKL"/>
    <property type="match status" value="1"/>
</dbReference>
<dbReference type="SUPFAM" id="SSF56112">
    <property type="entry name" value="Protein kinase-like (PK-like)"/>
    <property type="match status" value="1"/>
</dbReference>
<evidence type="ECO:0000313" key="1">
    <source>
        <dbReference type="EMBL" id="ASJ98632.1"/>
    </source>
</evidence>